<dbReference type="InterPro" id="IPR025359">
    <property type="entry name" value="SduA_C"/>
</dbReference>
<organism evidence="2 3">
    <name type="scientific">Caulobacter segnis</name>
    <dbReference type="NCBI Taxonomy" id="88688"/>
    <lineage>
        <taxon>Bacteria</taxon>
        <taxon>Pseudomonadati</taxon>
        <taxon>Pseudomonadota</taxon>
        <taxon>Alphaproteobacteria</taxon>
        <taxon>Caulobacterales</taxon>
        <taxon>Caulobacteraceae</taxon>
        <taxon>Caulobacter</taxon>
    </lineage>
</organism>
<evidence type="ECO:0000313" key="3">
    <source>
        <dbReference type="Proteomes" id="UP000240527"/>
    </source>
</evidence>
<gene>
    <name evidence="2" type="ORF">B7G68_08740</name>
</gene>
<name>A0ABN5ISB1_9CAUL</name>
<feature type="domain" description="Shedu protein SduA C-terminal" evidence="1">
    <location>
        <begin position="288"/>
        <end position="449"/>
    </location>
</feature>
<sequence>MASLRPSVFNSRERSDGGPFLLIEPVEQEEGFSIDVAFTDTPADQRQGEFPVARLLNVSPDLLRIWPLNVRQGRSDYLTPKYGSLESIVVAAKVDRPWSRPETVDDVIELLEGLPDGFAKDFRFGLGLLWEYRSICEGIAEQKLASMLIVHGGDEVTLTPPTFVLGVRRFHELRRQINRISARHQRDARQDKAHLAYQELLHAADPAQFPRRAVALRPDTLSEATRGGRDTMVLSRRDRSAAVRLVRSNIEALAESETSALLSLKSEIEQVTLKQLIDLLAGMLEKNLSEARWQSFLEQNPFILSLAFPAPVLVVQERAYVGGKRLNDRGGRIADFLCASASTGNLAVVEIKKPNSDLVANSAYRGDDVFGAASELSAAIAQALDQRLQLQLTWPALKEAAERADIHGFAIRCILIIGRTPEGRGQRRSFELYRQAMSEVTIVTFDELLSRLREIYGALAENK</sequence>
<dbReference type="EMBL" id="CP027850">
    <property type="protein sequence ID" value="AVQ01925.1"/>
    <property type="molecule type" value="Genomic_DNA"/>
</dbReference>
<keyword evidence="3" id="KW-1185">Reference proteome</keyword>
<accession>A0ABN5ISB1</accession>
<evidence type="ECO:0000259" key="1">
    <source>
        <dbReference type="Pfam" id="PF14082"/>
    </source>
</evidence>
<dbReference type="RefSeq" id="WP_013078836.1">
    <property type="nucleotide sequence ID" value="NZ_CP027850.1"/>
</dbReference>
<dbReference type="Proteomes" id="UP000240527">
    <property type="component" value="Chromosome"/>
</dbReference>
<dbReference type="Pfam" id="PF14082">
    <property type="entry name" value="SduA_C"/>
    <property type="match status" value="1"/>
</dbReference>
<reference evidence="2 3" key="1">
    <citation type="journal article" date="2015" name="Biotechnol. Bioeng.">
        <title>Genome sequence and phenotypic characterization of Caulobacter segnis.</title>
        <authorList>
            <person name="Patel S."/>
            <person name="Fletcher B."/>
            <person name="Scott D.C."/>
            <person name="Ely B."/>
        </authorList>
    </citation>
    <scope>NUCLEOTIDE SEQUENCE [LARGE SCALE GENOMIC DNA]</scope>
    <source>
        <strain evidence="2 3">TK0059</strain>
    </source>
</reference>
<protein>
    <submittedName>
        <fullName evidence="2">DUF4263 domain-containing protein</fullName>
    </submittedName>
</protein>
<evidence type="ECO:0000313" key="2">
    <source>
        <dbReference type="EMBL" id="AVQ01925.1"/>
    </source>
</evidence>
<proteinExistence type="predicted"/>